<dbReference type="AlphaFoldDB" id="A0A6I3J0J2"/>
<sequence length="219" mass="23366">MTARERLVCAVAALAIGGGAAAWAGDRAADTGAPAPAGERVLEAVEGLREDHVHVSDDARAMLGEEDEQRIADLIAERDLPVHVVVWQDSWFAGHDHYIQALDQIVARLDEPALVVLWQGSDHSYATTTTGWTVDRYSPDWGAATEEPSYLGDAALRLPEWLEALPEDPLTRLESDSGGSTGTGIAAGVALGLPAVLGAWVLIGMVRALSGRRFRNRPA</sequence>
<evidence type="ECO:0000313" key="4">
    <source>
        <dbReference type="Proteomes" id="UP000433406"/>
    </source>
</evidence>
<evidence type="ECO:0000313" key="3">
    <source>
        <dbReference type="EMBL" id="MTB95007.1"/>
    </source>
</evidence>
<dbReference type="EMBL" id="WLCI01000008">
    <property type="protein sequence ID" value="MTB95007.1"/>
    <property type="molecule type" value="Genomic_DNA"/>
</dbReference>
<feature type="chain" id="PRO_5038582519" description="TPM domain-containing protein" evidence="2">
    <location>
        <begin position="25"/>
        <end position="219"/>
    </location>
</feature>
<accession>A0A6I3J0J2</accession>
<reference evidence="3 4" key="1">
    <citation type="submission" date="2019-10" db="EMBL/GenBank/DDBJ databases">
        <title>Nocardioides novel species isolated from the excrement of Marmot.</title>
        <authorList>
            <person name="Zhang G."/>
        </authorList>
    </citation>
    <scope>NUCLEOTIDE SEQUENCE [LARGE SCALE GENOMIC DNA]</scope>
    <source>
        <strain evidence="4">zg-579</strain>
    </source>
</reference>
<gene>
    <name evidence="3" type="ORF">GGQ22_07900</name>
</gene>
<dbReference type="Proteomes" id="UP000433406">
    <property type="component" value="Unassembled WGS sequence"/>
</dbReference>
<keyword evidence="4" id="KW-1185">Reference proteome</keyword>
<comment type="caution">
    <text evidence="3">The sequence shown here is derived from an EMBL/GenBank/DDBJ whole genome shotgun (WGS) entry which is preliminary data.</text>
</comment>
<feature type="transmembrane region" description="Helical" evidence="1">
    <location>
        <begin position="185"/>
        <end position="209"/>
    </location>
</feature>
<keyword evidence="1" id="KW-0472">Membrane</keyword>
<evidence type="ECO:0000256" key="1">
    <source>
        <dbReference type="SAM" id="Phobius"/>
    </source>
</evidence>
<keyword evidence="2" id="KW-0732">Signal</keyword>
<proteinExistence type="predicted"/>
<keyword evidence="1" id="KW-0812">Transmembrane</keyword>
<keyword evidence="1" id="KW-1133">Transmembrane helix</keyword>
<evidence type="ECO:0000256" key="2">
    <source>
        <dbReference type="SAM" id="SignalP"/>
    </source>
</evidence>
<feature type="signal peptide" evidence="2">
    <location>
        <begin position="1"/>
        <end position="24"/>
    </location>
</feature>
<evidence type="ECO:0008006" key="5">
    <source>
        <dbReference type="Google" id="ProtNLM"/>
    </source>
</evidence>
<organism evidence="3 4">
    <name type="scientific">Nocardioides marmotae</name>
    <dbReference type="NCBI Taxonomy" id="2663857"/>
    <lineage>
        <taxon>Bacteria</taxon>
        <taxon>Bacillati</taxon>
        <taxon>Actinomycetota</taxon>
        <taxon>Actinomycetes</taxon>
        <taxon>Propionibacteriales</taxon>
        <taxon>Nocardioidaceae</taxon>
        <taxon>Nocardioides</taxon>
    </lineage>
</organism>
<protein>
    <recommendedName>
        <fullName evidence="5">TPM domain-containing protein</fullName>
    </recommendedName>
</protein>
<name>A0A6I3J0J2_9ACTN</name>
<dbReference type="RefSeq" id="WP_154614724.1">
    <property type="nucleotide sequence ID" value="NZ_CP053660.1"/>
</dbReference>